<gene>
    <name evidence="2" type="ORF">E0H26_11665</name>
</gene>
<name>A0A4R0GPF7_9ACTN</name>
<protein>
    <submittedName>
        <fullName evidence="2">Uncharacterized protein</fullName>
    </submittedName>
</protein>
<organism evidence="2 3">
    <name type="scientific">Micromonospora zingiberis</name>
    <dbReference type="NCBI Taxonomy" id="2053011"/>
    <lineage>
        <taxon>Bacteria</taxon>
        <taxon>Bacillati</taxon>
        <taxon>Actinomycetota</taxon>
        <taxon>Actinomycetes</taxon>
        <taxon>Micromonosporales</taxon>
        <taxon>Micromonosporaceae</taxon>
        <taxon>Micromonospora</taxon>
    </lineage>
</organism>
<dbReference type="EMBL" id="SJJR01000006">
    <property type="protein sequence ID" value="TCB97569.1"/>
    <property type="molecule type" value="Genomic_DNA"/>
</dbReference>
<dbReference type="Proteomes" id="UP000292274">
    <property type="component" value="Unassembled WGS sequence"/>
</dbReference>
<reference evidence="2 3" key="1">
    <citation type="submission" date="2019-02" db="EMBL/GenBank/DDBJ databases">
        <title>Jishengella sp. nov., isolated from a root of Zingiber montanum.</title>
        <authorList>
            <person name="Kuncharoen N."/>
            <person name="Kudo T."/>
            <person name="Masahiro Y."/>
            <person name="Ohkuma M."/>
            <person name="Tanasupawat S."/>
        </authorList>
    </citation>
    <scope>NUCLEOTIDE SEQUENCE [LARGE SCALE GENOMIC DNA]</scope>
    <source>
        <strain evidence="2 3">PLAI 1-1</strain>
    </source>
</reference>
<evidence type="ECO:0000256" key="1">
    <source>
        <dbReference type="SAM" id="Phobius"/>
    </source>
</evidence>
<evidence type="ECO:0000313" key="2">
    <source>
        <dbReference type="EMBL" id="TCB97569.1"/>
    </source>
</evidence>
<evidence type="ECO:0000313" key="3">
    <source>
        <dbReference type="Proteomes" id="UP000292274"/>
    </source>
</evidence>
<proteinExistence type="predicted"/>
<comment type="caution">
    <text evidence="2">The sequence shown here is derived from an EMBL/GenBank/DDBJ whole genome shotgun (WGS) entry which is preliminary data.</text>
</comment>
<keyword evidence="3" id="KW-1185">Reference proteome</keyword>
<accession>A0A4R0GPF7</accession>
<dbReference type="OrthoDB" id="3404051at2"/>
<dbReference type="AlphaFoldDB" id="A0A4R0GPF7"/>
<feature type="transmembrane region" description="Helical" evidence="1">
    <location>
        <begin position="37"/>
        <end position="65"/>
    </location>
</feature>
<keyword evidence="1" id="KW-0812">Transmembrane</keyword>
<keyword evidence="1" id="KW-1133">Transmembrane helix</keyword>
<sequence>MYPHDPHKQQYPPQPPPVVYVQQQPPSKATAMGVWAIFLWIAGPAILIVLCCVGCFATGFAATVLEGVSGGSPSPSP</sequence>
<keyword evidence="1" id="KW-0472">Membrane</keyword>
<dbReference type="RefSeq" id="WP_131303616.1">
    <property type="nucleotide sequence ID" value="NZ_SJJR01000006.1"/>
</dbReference>